<dbReference type="EMBL" id="JBBJCI010000419">
    <property type="protein sequence ID" value="KAK7231148.1"/>
    <property type="molecule type" value="Genomic_DNA"/>
</dbReference>
<dbReference type="SUPFAM" id="SSF56399">
    <property type="entry name" value="ADP-ribosylation"/>
    <property type="match status" value="1"/>
</dbReference>
<comment type="caution">
    <text evidence="1">The sequence shown here is derived from an EMBL/GenBank/DDBJ whole genome shotgun (WGS) entry which is preliminary data.</text>
</comment>
<dbReference type="Pfam" id="PF06108">
    <property type="entry name" value="DUF952"/>
    <property type="match status" value="1"/>
</dbReference>
<accession>A0ABR1FI33</accession>
<dbReference type="InterPro" id="IPR014710">
    <property type="entry name" value="RmlC-like_jellyroll"/>
</dbReference>
<dbReference type="InterPro" id="IPR009297">
    <property type="entry name" value="DUF952"/>
</dbReference>
<dbReference type="SUPFAM" id="SSF51182">
    <property type="entry name" value="RmlC-like cupins"/>
    <property type="match status" value="1"/>
</dbReference>
<evidence type="ECO:0008006" key="3">
    <source>
        <dbReference type="Google" id="ProtNLM"/>
    </source>
</evidence>
<proteinExistence type="predicted"/>
<sequence length="275" mass="29533">MGVKVVGKSLVVVDTGKMKITELAGNAATSDDRISIASVTVSEPTSEPFLTLHYDEWMCVTKGRVIFDLGDGTSVEAKAGETVVVEKGTRFQPIFPEAGAEYIPVCLPAFKPERCIREEEGVSDVAKKLADLHGSPDAPPAAPPAEVLYHMCEKALWEAAKASGGAYFPPTFAQDGFTHATAVPSRLVTTANHFYQDSVGDWVCLQFKRSTLLKTCGIVTRDEEAMPVGDKAVGDEWGKWVCPHVVGGIPVGAVDFEFAMVRDGPKFLAIEGLTK</sequence>
<evidence type="ECO:0000313" key="1">
    <source>
        <dbReference type="EMBL" id="KAK7231148.1"/>
    </source>
</evidence>
<evidence type="ECO:0000313" key="2">
    <source>
        <dbReference type="Proteomes" id="UP001363151"/>
    </source>
</evidence>
<dbReference type="Gene3D" id="3.20.170.20">
    <property type="entry name" value="Protein of unknown function DUF952"/>
    <property type="match status" value="1"/>
</dbReference>
<protein>
    <recommendedName>
        <fullName evidence="3">Cupin 2 conserved barrel domain-containing protein</fullName>
    </recommendedName>
</protein>
<keyword evidence="2" id="KW-1185">Reference proteome</keyword>
<dbReference type="InterPro" id="IPR011051">
    <property type="entry name" value="RmlC_Cupin_sf"/>
</dbReference>
<dbReference type="Proteomes" id="UP001363151">
    <property type="component" value="Unassembled WGS sequence"/>
</dbReference>
<gene>
    <name evidence="1" type="ORF">SO694_00071046</name>
</gene>
<dbReference type="Gene3D" id="2.60.120.10">
    <property type="entry name" value="Jelly Rolls"/>
    <property type="match status" value="1"/>
</dbReference>
<reference evidence="1 2" key="1">
    <citation type="submission" date="2024-03" db="EMBL/GenBank/DDBJ databases">
        <title>Aureococcus anophagefferens CCMP1851 and Kratosvirus quantuckense: Draft genome of a second virus-susceptible host strain in the model system.</title>
        <authorList>
            <person name="Chase E."/>
            <person name="Truchon A.R."/>
            <person name="Schepens W."/>
            <person name="Wilhelm S.W."/>
        </authorList>
    </citation>
    <scope>NUCLEOTIDE SEQUENCE [LARGE SCALE GENOMIC DNA]</scope>
    <source>
        <strain evidence="1 2">CCMP1851</strain>
    </source>
</reference>
<organism evidence="1 2">
    <name type="scientific">Aureococcus anophagefferens</name>
    <name type="common">Harmful bloom alga</name>
    <dbReference type="NCBI Taxonomy" id="44056"/>
    <lineage>
        <taxon>Eukaryota</taxon>
        <taxon>Sar</taxon>
        <taxon>Stramenopiles</taxon>
        <taxon>Ochrophyta</taxon>
        <taxon>Pelagophyceae</taxon>
        <taxon>Pelagomonadales</taxon>
        <taxon>Pelagomonadaceae</taxon>
        <taxon>Aureococcus</taxon>
    </lineage>
</organism>
<name>A0ABR1FI33_AURAN</name>